<keyword evidence="5" id="KW-1185">Reference proteome</keyword>
<reference evidence="4 5" key="1">
    <citation type="submission" date="2018-06" db="EMBL/GenBank/DDBJ databases">
        <title>Natronomonas sp. F16-60 a new haloarchaeon isolated from a solar saltern of Isla Cristina, Huelva, Spain.</title>
        <authorList>
            <person name="Duran-Viseras A."/>
            <person name="Sanchez-Porro C."/>
            <person name="Ventosa A."/>
        </authorList>
    </citation>
    <scope>NUCLEOTIDE SEQUENCE [LARGE SCALE GENOMIC DNA]</scope>
    <source>
        <strain evidence="4 5">F16-60</strain>
    </source>
</reference>
<feature type="domain" description="Leucine-binding protein" evidence="3">
    <location>
        <begin position="114"/>
        <end position="448"/>
    </location>
</feature>
<name>A0A554MVI8_9EURY</name>
<feature type="compositionally biased region" description="Acidic residues" evidence="2">
    <location>
        <begin position="79"/>
        <end position="93"/>
    </location>
</feature>
<dbReference type="InterPro" id="IPR028082">
    <property type="entry name" value="Peripla_BP_I"/>
</dbReference>
<accession>A0A554MVI8</accession>
<dbReference type="PANTHER" id="PTHR30483:SF6">
    <property type="entry name" value="PERIPLASMIC BINDING PROTEIN OF ABC TRANSPORTER FOR NATURAL AMINO ACIDS"/>
    <property type="match status" value="1"/>
</dbReference>
<dbReference type="Pfam" id="PF13458">
    <property type="entry name" value="Peripla_BP_6"/>
    <property type="match status" value="1"/>
</dbReference>
<evidence type="ECO:0000256" key="1">
    <source>
        <dbReference type="ARBA" id="ARBA00022729"/>
    </source>
</evidence>
<sequence>MTWLYVRGIIARPESPTVGRRWFGTRSAIQLVIAMNDTHESNDGAQGEPTGNGVNRRWFLGSAATTAAVGLAGCTNTDDGGDGSDGSDGDGGDGTDGGDGSSGGDGGSSDPLLIGGLFPTSGPYASAGQGMRQAFELAVGRFEDGVGGREIETIVRDTATAPDTAVNEATSLINEEGIDLIVGGFSSSVCLVLQDLAGREEIPYFAGGGSTLKANGESCNAHSYYAYASGWQFSGAGVTAYERDILDSLFFIQADYAGGEGVYEGVTSVMESETDADMMGRVLAPLGADDYSTQISKARDSGADAVWAATVGADSIKLVKQAVSAGLTDEMEILVGVVGNSVGEALSDEELGSIYGGANFYWTAEGSGDFSDEFRNDVGNPPEWWAASAFDATMEALTAVDENDGSVANADIRPYIEEREFSWSRPDTSWRSCDHRAVQPYYLLEGNPSGSDSGEYWSIIDDTGGEAIMRSCENTGCGL</sequence>
<evidence type="ECO:0000313" key="4">
    <source>
        <dbReference type="EMBL" id="TSD09145.1"/>
    </source>
</evidence>
<dbReference type="EMBL" id="QMDX01000017">
    <property type="protein sequence ID" value="TSD09145.1"/>
    <property type="molecule type" value="Genomic_DNA"/>
</dbReference>
<dbReference type="AlphaFoldDB" id="A0A554MVI8"/>
<feature type="compositionally biased region" description="Gly residues" evidence="2">
    <location>
        <begin position="94"/>
        <end position="107"/>
    </location>
</feature>
<comment type="caution">
    <text evidence="4">The sequence shown here is derived from an EMBL/GenBank/DDBJ whole genome shotgun (WGS) entry which is preliminary data.</text>
</comment>
<keyword evidence="1" id="KW-0732">Signal</keyword>
<evidence type="ECO:0000259" key="3">
    <source>
        <dbReference type="Pfam" id="PF13458"/>
    </source>
</evidence>
<dbReference type="InterPro" id="IPR028081">
    <property type="entry name" value="Leu-bd"/>
</dbReference>
<organism evidence="4 5">
    <name type="scientific">Haloglomus irregulare</name>
    <dbReference type="NCBI Taxonomy" id="2234134"/>
    <lineage>
        <taxon>Archaea</taxon>
        <taxon>Methanobacteriati</taxon>
        <taxon>Methanobacteriota</taxon>
        <taxon>Stenosarchaea group</taxon>
        <taxon>Halobacteria</taxon>
        <taxon>Halobacteriales</taxon>
        <taxon>Natronomonadaceae</taxon>
        <taxon>Haloglomus</taxon>
    </lineage>
</organism>
<protein>
    <recommendedName>
        <fullName evidence="3">Leucine-binding protein domain-containing protein</fullName>
    </recommendedName>
</protein>
<dbReference type="PANTHER" id="PTHR30483">
    <property type="entry name" value="LEUCINE-SPECIFIC-BINDING PROTEIN"/>
    <property type="match status" value="1"/>
</dbReference>
<dbReference type="InterPro" id="IPR051010">
    <property type="entry name" value="BCAA_transport"/>
</dbReference>
<dbReference type="SUPFAM" id="SSF53822">
    <property type="entry name" value="Periplasmic binding protein-like I"/>
    <property type="match status" value="1"/>
</dbReference>
<feature type="region of interest" description="Disordered" evidence="2">
    <location>
        <begin position="76"/>
        <end position="115"/>
    </location>
</feature>
<proteinExistence type="predicted"/>
<dbReference type="InParanoid" id="A0A554MVI8"/>
<evidence type="ECO:0000256" key="2">
    <source>
        <dbReference type="SAM" id="MobiDB-lite"/>
    </source>
</evidence>
<evidence type="ECO:0000313" key="5">
    <source>
        <dbReference type="Proteomes" id="UP000319894"/>
    </source>
</evidence>
<dbReference type="Proteomes" id="UP000319894">
    <property type="component" value="Unassembled WGS sequence"/>
</dbReference>
<dbReference type="Gene3D" id="3.40.50.2300">
    <property type="match status" value="2"/>
</dbReference>
<gene>
    <name evidence="4" type="ORF">DP107_16980</name>
</gene>